<dbReference type="EMBL" id="BDIP01004623">
    <property type="protein sequence ID" value="GIQ89028.1"/>
    <property type="molecule type" value="Genomic_DNA"/>
</dbReference>
<name>A0A9K3D4P7_9EUKA</name>
<reference evidence="2 3" key="1">
    <citation type="journal article" date="2018" name="PLoS ONE">
        <title>The draft genome of Kipferlia bialata reveals reductive genome evolution in fornicate parasites.</title>
        <authorList>
            <person name="Tanifuji G."/>
            <person name="Takabayashi S."/>
            <person name="Kume K."/>
            <person name="Takagi M."/>
            <person name="Nakayama T."/>
            <person name="Kamikawa R."/>
            <person name="Inagaki Y."/>
            <person name="Hashimoto T."/>
        </authorList>
    </citation>
    <scope>NUCLEOTIDE SEQUENCE [LARGE SCALE GENOMIC DNA]</scope>
    <source>
        <strain evidence="2">NY0173</strain>
    </source>
</reference>
<evidence type="ECO:0000313" key="3">
    <source>
        <dbReference type="Proteomes" id="UP000265618"/>
    </source>
</evidence>
<evidence type="ECO:0000313" key="2">
    <source>
        <dbReference type="EMBL" id="GIQ89028.1"/>
    </source>
</evidence>
<dbReference type="InterPro" id="IPR043472">
    <property type="entry name" value="Macro_dom-like"/>
</dbReference>
<dbReference type="AlphaFoldDB" id="A0A9K3D4P7"/>
<feature type="region of interest" description="Disordered" evidence="1">
    <location>
        <begin position="76"/>
        <end position="104"/>
    </location>
</feature>
<evidence type="ECO:0000256" key="1">
    <source>
        <dbReference type="SAM" id="MobiDB-lite"/>
    </source>
</evidence>
<feature type="compositionally biased region" description="Acidic residues" evidence="1">
    <location>
        <begin position="23"/>
        <end position="38"/>
    </location>
</feature>
<feature type="non-terminal residue" evidence="2">
    <location>
        <position position="303"/>
    </location>
</feature>
<gene>
    <name evidence="2" type="ORF">KIPB_011405</name>
</gene>
<keyword evidence="3" id="KW-1185">Reference proteome</keyword>
<sequence>MSDLEPQDTGVFGFVEDPLTGDCDADPVDILTDSEEGDFSPITPTPLDVGGEVAVVSQEEEEVPLSAAPVLVVEEKESTPAVSPLPETEIVSESDEADESENEEDLLPDYVEWTSIPTWGSISGGKAVDPADILNEDSIRAEAESLPLFPFDTVDVRPCMLNELPGTKAYDNVSLSLSGSPLTASAAFKRRATDTEDVHPEGVPPIFPYTQALNDKISIWRGDPLSLTCDAMCVALLHRSRRSRVPDPLSQRVMQVLTDSMPDIELDLRERAQNVSVGGVVESGGARLPCSMVLHALMPHYLP</sequence>
<organism evidence="2 3">
    <name type="scientific">Kipferlia bialata</name>
    <dbReference type="NCBI Taxonomy" id="797122"/>
    <lineage>
        <taxon>Eukaryota</taxon>
        <taxon>Metamonada</taxon>
        <taxon>Carpediemonas-like organisms</taxon>
        <taxon>Kipferlia</taxon>
    </lineage>
</organism>
<feature type="compositionally biased region" description="Acidic residues" evidence="1">
    <location>
        <begin position="90"/>
        <end position="104"/>
    </location>
</feature>
<proteinExistence type="predicted"/>
<dbReference type="SUPFAM" id="SSF52949">
    <property type="entry name" value="Macro domain-like"/>
    <property type="match status" value="1"/>
</dbReference>
<comment type="caution">
    <text evidence="2">The sequence shown here is derived from an EMBL/GenBank/DDBJ whole genome shotgun (WGS) entry which is preliminary data.</text>
</comment>
<dbReference type="Proteomes" id="UP000265618">
    <property type="component" value="Unassembled WGS sequence"/>
</dbReference>
<protein>
    <submittedName>
        <fullName evidence="2">Uncharacterized protein</fullName>
    </submittedName>
</protein>
<dbReference type="Gene3D" id="3.40.220.10">
    <property type="entry name" value="Leucine Aminopeptidase, subunit E, domain 1"/>
    <property type="match status" value="1"/>
</dbReference>
<feature type="region of interest" description="Disordered" evidence="1">
    <location>
        <begin position="1"/>
        <end position="47"/>
    </location>
</feature>
<accession>A0A9K3D4P7</accession>